<dbReference type="InterPro" id="IPR013783">
    <property type="entry name" value="Ig-like_fold"/>
</dbReference>
<evidence type="ECO:0000256" key="6">
    <source>
        <dbReference type="ARBA" id="ARBA00022553"/>
    </source>
</evidence>
<dbReference type="InterPro" id="IPR007110">
    <property type="entry name" value="Ig-like_dom"/>
</dbReference>
<feature type="non-terminal residue" evidence="17">
    <location>
        <position position="1"/>
    </location>
</feature>
<keyword evidence="15" id="KW-0393">Immunoglobulin domain</keyword>
<sequence length="102" mass="11012">VPPSKPVAHVPSSATIGRRVVLRCSEAEGSPPPSFRWYKDRALMPTDPKSSPAFRNSSYTLDPATGELVFQPLRGTDSGDYHCEAANNVGAPQQSDVVRMEA</sequence>
<dbReference type="Pfam" id="PF13927">
    <property type="entry name" value="Ig_3"/>
    <property type="match status" value="1"/>
</dbReference>
<dbReference type="EMBL" id="VYZI01004527">
    <property type="protein sequence ID" value="NWR82223.1"/>
    <property type="molecule type" value="Genomic_DNA"/>
</dbReference>
<keyword evidence="9" id="KW-0677">Repeat</keyword>
<keyword evidence="5" id="KW-1003">Cell membrane</keyword>
<protein>
    <submittedName>
        <fullName evidence="17">JAM1 protein</fullName>
    </submittedName>
</protein>
<dbReference type="AlphaFoldDB" id="A0A7K5AER9"/>
<evidence type="ECO:0000256" key="9">
    <source>
        <dbReference type="ARBA" id="ARBA00022737"/>
    </source>
</evidence>
<keyword evidence="8" id="KW-0732">Signal</keyword>
<dbReference type="PANTHER" id="PTHR45113">
    <property type="entry name" value="JUNCTIONAL ADHESION MOLECULE A"/>
    <property type="match status" value="1"/>
</dbReference>
<dbReference type="OrthoDB" id="10031887at2759"/>
<dbReference type="GO" id="GO:0090557">
    <property type="term" value="P:establishment of endothelial intestinal barrier"/>
    <property type="evidence" value="ECO:0007669"/>
    <property type="project" value="TreeGrafter"/>
</dbReference>
<evidence type="ECO:0000256" key="4">
    <source>
        <dbReference type="ARBA" id="ARBA00022427"/>
    </source>
</evidence>
<dbReference type="PANTHER" id="PTHR45113:SF1">
    <property type="entry name" value="JUNCTIONAL ADHESION MOLECULE A"/>
    <property type="match status" value="1"/>
</dbReference>
<dbReference type="GO" id="GO:0050892">
    <property type="term" value="P:intestinal absorption"/>
    <property type="evidence" value="ECO:0007669"/>
    <property type="project" value="TreeGrafter"/>
</dbReference>
<comment type="caution">
    <text evidence="17">The sequence shown here is derived from an EMBL/GenBank/DDBJ whole genome shotgun (WGS) entry which is preliminary data.</text>
</comment>
<keyword evidence="14" id="KW-0325">Glycoprotein</keyword>
<evidence type="ECO:0000256" key="2">
    <source>
        <dbReference type="ARBA" id="ARBA00004435"/>
    </source>
</evidence>
<keyword evidence="4" id="KW-0796">Tight junction</keyword>
<evidence type="ECO:0000256" key="11">
    <source>
        <dbReference type="ARBA" id="ARBA00022989"/>
    </source>
</evidence>
<evidence type="ECO:0000256" key="10">
    <source>
        <dbReference type="ARBA" id="ARBA00022949"/>
    </source>
</evidence>
<keyword evidence="7" id="KW-0812">Transmembrane</keyword>
<proteinExistence type="inferred from homology"/>
<keyword evidence="13" id="KW-1015">Disulfide bond</keyword>
<dbReference type="GO" id="GO:0090559">
    <property type="term" value="P:regulation of membrane permeability"/>
    <property type="evidence" value="ECO:0007669"/>
    <property type="project" value="TreeGrafter"/>
</dbReference>
<dbReference type="GO" id="GO:0007155">
    <property type="term" value="P:cell adhesion"/>
    <property type="evidence" value="ECO:0007669"/>
    <property type="project" value="InterPro"/>
</dbReference>
<dbReference type="InterPro" id="IPR042456">
    <property type="entry name" value="F11R"/>
</dbReference>
<evidence type="ECO:0000256" key="15">
    <source>
        <dbReference type="ARBA" id="ARBA00023319"/>
    </source>
</evidence>
<evidence type="ECO:0000256" key="13">
    <source>
        <dbReference type="ARBA" id="ARBA00023157"/>
    </source>
</evidence>
<gene>
    <name evidence="17" type="primary">F11r</name>
    <name evidence="17" type="ORF">CENUNI_R14530</name>
</gene>
<evidence type="ECO:0000313" key="17">
    <source>
        <dbReference type="EMBL" id="NWR82223.1"/>
    </source>
</evidence>
<dbReference type="InterPro" id="IPR003598">
    <property type="entry name" value="Ig_sub2"/>
</dbReference>
<evidence type="ECO:0000256" key="7">
    <source>
        <dbReference type="ARBA" id="ARBA00022692"/>
    </source>
</evidence>
<dbReference type="InterPro" id="IPR036179">
    <property type="entry name" value="Ig-like_dom_sf"/>
</dbReference>
<dbReference type="GO" id="GO:0005886">
    <property type="term" value="C:plasma membrane"/>
    <property type="evidence" value="ECO:0007669"/>
    <property type="project" value="UniProtKB-SubCell"/>
</dbReference>
<feature type="non-terminal residue" evidence="17">
    <location>
        <position position="102"/>
    </location>
</feature>
<evidence type="ECO:0000256" key="3">
    <source>
        <dbReference type="ARBA" id="ARBA00008637"/>
    </source>
</evidence>
<keyword evidence="12" id="KW-0472">Membrane</keyword>
<evidence type="ECO:0000313" key="18">
    <source>
        <dbReference type="Proteomes" id="UP000517892"/>
    </source>
</evidence>
<evidence type="ECO:0000256" key="12">
    <source>
        <dbReference type="ARBA" id="ARBA00023136"/>
    </source>
</evidence>
<keyword evidence="11" id="KW-1133">Transmembrane helix</keyword>
<keyword evidence="10" id="KW-0965">Cell junction</keyword>
<dbReference type="SUPFAM" id="SSF48726">
    <property type="entry name" value="Immunoglobulin"/>
    <property type="match status" value="1"/>
</dbReference>
<comment type="similarity">
    <text evidence="3">Belongs to the immunoglobulin superfamily.</text>
</comment>
<evidence type="ECO:0000256" key="14">
    <source>
        <dbReference type="ARBA" id="ARBA00023180"/>
    </source>
</evidence>
<keyword evidence="6" id="KW-0597">Phosphoprotein</keyword>
<accession>A0A7K5AER9</accession>
<name>A0A7K5AER9_9AVES</name>
<evidence type="ECO:0000256" key="5">
    <source>
        <dbReference type="ARBA" id="ARBA00022475"/>
    </source>
</evidence>
<reference evidence="17 18" key="1">
    <citation type="submission" date="2019-09" db="EMBL/GenBank/DDBJ databases">
        <title>Bird 10,000 Genomes (B10K) Project - Family phase.</title>
        <authorList>
            <person name="Zhang G."/>
        </authorList>
    </citation>
    <scope>NUCLEOTIDE SEQUENCE [LARGE SCALE GENOMIC DNA]</scope>
    <source>
        <strain evidence="17">B10K-DU-017-25</strain>
        <tissue evidence="17">Mixed tissue sample</tissue>
    </source>
</reference>
<dbReference type="Proteomes" id="UP000517892">
    <property type="component" value="Unassembled WGS sequence"/>
</dbReference>
<organism evidence="17 18">
    <name type="scientific">Centropus unirufus</name>
    <dbReference type="NCBI Taxonomy" id="1118519"/>
    <lineage>
        <taxon>Eukaryota</taxon>
        <taxon>Metazoa</taxon>
        <taxon>Chordata</taxon>
        <taxon>Craniata</taxon>
        <taxon>Vertebrata</taxon>
        <taxon>Euteleostomi</taxon>
        <taxon>Archelosauria</taxon>
        <taxon>Archosauria</taxon>
        <taxon>Dinosauria</taxon>
        <taxon>Saurischia</taxon>
        <taxon>Theropoda</taxon>
        <taxon>Coelurosauria</taxon>
        <taxon>Aves</taxon>
        <taxon>Neognathae</taxon>
        <taxon>Neoaves</taxon>
        <taxon>Otidimorphae</taxon>
        <taxon>Cuculiformes</taxon>
        <taxon>Centropidae</taxon>
        <taxon>Centropus</taxon>
    </lineage>
</organism>
<keyword evidence="18" id="KW-1185">Reference proteome</keyword>
<evidence type="ECO:0000256" key="1">
    <source>
        <dbReference type="ARBA" id="ARBA00004251"/>
    </source>
</evidence>
<dbReference type="GO" id="GO:0005923">
    <property type="term" value="C:bicellular tight junction"/>
    <property type="evidence" value="ECO:0007669"/>
    <property type="project" value="UniProtKB-SubCell"/>
</dbReference>
<dbReference type="Gene3D" id="2.60.40.10">
    <property type="entry name" value="Immunoglobulins"/>
    <property type="match status" value="1"/>
</dbReference>
<dbReference type="SMART" id="SM00408">
    <property type="entry name" value="IGc2"/>
    <property type="match status" value="1"/>
</dbReference>
<feature type="domain" description="Ig-like" evidence="16">
    <location>
        <begin position="2"/>
        <end position="99"/>
    </location>
</feature>
<evidence type="ECO:0000256" key="8">
    <source>
        <dbReference type="ARBA" id="ARBA00022729"/>
    </source>
</evidence>
<evidence type="ECO:0000259" key="16">
    <source>
        <dbReference type="PROSITE" id="PS50835"/>
    </source>
</evidence>
<dbReference type="FunFam" id="2.60.40.10:FF:000342">
    <property type="entry name" value="Junctional adhesion molecule A"/>
    <property type="match status" value="1"/>
</dbReference>
<comment type="subcellular location">
    <subcellularLocation>
        <location evidence="2">Cell junction</location>
        <location evidence="2">Tight junction</location>
    </subcellularLocation>
    <subcellularLocation>
        <location evidence="1">Cell membrane</location>
        <topology evidence="1">Single-pass type I membrane protein</topology>
    </subcellularLocation>
</comment>
<dbReference type="PROSITE" id="PS50835">
    <property type="entry name" value="IG_LIKE"/>
    <property type="match status" value="1"/>
</dbReference>